<dbReference type="InterPro" id="IPR032675">
    <property type="entry name" value="LRR_dom_sf"/>
</dbReference>
<dbReference type="Gene3D" id="2.60.40.1220">
    <property type="match status" value="1"/>
</dbReference>
<gene>
    <name evidence="6" type="ORF">MsAc7_11170</name>
</gene>
<dbReference type="InterPro" id="IPR001611">
    <property type="entry name" value="Leu-rich_rpt"/>
</dbReference>
<protein>
    <recommendedName>
        <fullName evidence="5">Internalin J immunoglobulin-like domain-containing protein</fullName>
    </recommendedName>
</protein>
<keyword evidence="4" id="KW-0812">Transmembrane</keyword>
<name>A0AA96ZUC1_9EURY</name>
<dbReference type="InterPro" id="IPR054717">
    <property type="entry name" value="InlJ_Ig-like"/>
</dbReference>
<dbReference type="Pfam" id="PF13855">
    <property type="entry name" value="LRR_8"/>
    <property type="match status" value="1"/>
</dbReference>
<dbReference type="EMBL" id="CP131060">
    <property type="protein sequence ID" value="WNY25565.1"/>
    <property type="molecule type" value="Genomic_DNA"/>
</dbReference>
<organism evidence="6 7">
    <name type="scientific">Methanolapillus millepedarum</name>
    <dbReference type="NCBI Taxonomy" id="3028296"/>
    <lineage>
        <taxon>Archaea</taxon>
        <taxon>Methanobacteriati</taxon>
        <taxon>Methanobacteriota</taxon>
        <taxon>Stenosarchaea group</taxon>
        <taxon>Methanomicrobia</taxon>
        <taxon>Methanosarcinales</taxon>
        <taxon>Methanosarcinaceae</taxon>
        <taxon>Methanolapillus</taxon>
    </lineage>
</organism>
<feature type="domain" description="Internalin J immunoglobulin-like" evidence="5">
    <location>
        <begin position="292"/>
        <end position="333"/>
    </location>
</feature>
<dbReference type="Proteomes" id="UP001303587">
    <property type="component" value="Chromosome"/>
</dbReference>
<dbReference type="InterPro" id="IPR014756">
    <property type="entry name" value="Ig_E-set"/>
</dbReference>
<dbReference type="PANTHER" id="PTHR46652:SF3">
    <property type="entry name" value="LEUCINE-RICH REPEAT-CONTAINING PROTEIN 9"/>
    <property type="match status" value="1"/>
</dbReference>
<dbReference type="GeneID" id="89230223"/>
<dbReference type="SMART" id="SM00365">
    <property type="entry name" value="LRR_SD22"/>
    <property type="match status" value="6"/>
</dbReference>
<proteinExistence type="predicted"/>
<dbReference type="InterPro" id="IPR014755">
    <property type="entry name" value="Cu-Rt/internalin_Ig-like"/>
</dbReference>
<dbReference type="Gene3D" id="3.80.10.10">
    <property type="entry name" value="Ribonuclease Inhibitor"/>
    <property type="match status" value="1"/>
</dbReference>
<dbReference type="PANTHER" id="PTHR46652">
    <property type="entry name" value="LEUCINE-RICH REPEAT AND IQ DOMAIN-CONTAINING PROTEIN 1-RELATED"/>
    <property type="match status" value="1"/>
</dbReference>
<evidence type="ECO:0000256" key="1">
    <source>
        <dbReference type="ARBA" id="ARBA00022614"/>
    </source>
</evidence>
<reference evidence="6 7" key="1">
    <citation type="submission" date="2023-07" db="EMBL/GenBank/DDBJ databases">
        <title>Closed genoem sequence of Methanosarcinaceae archaeon Ac7.</title>
        <authorList>
            <person name="Poehlein A."/>
            <person name="Protasov E."/>
            <person name="Platt K."/>
            <person name="Reeh H."/>
            <person name="Daniel R."/>
            <person name="Brune A."/>
        </authorList>
    </citation>
    <scope>NUCLEOTIDE SEQUENCE [LARGE SCALE GENOMIC DNA]</scope>
    <source>
        <strain evidence="6 7">Ac7</strain>
    </source>
</reference>
<dbReference type="SUPFAM" id="SSF81296">
    <property type="entry name" value="E set domains"/>
    <property type="match status" value="1"/>
</dbReference>
<keyword evidence="3" id="KW-0677">Repeat</keyword>
<evidence type="ECO:0000313" key="7">
    <source>
        <dbReference type="Proteomes" id="UP001303587"/>
    </source>
</evidence>
<keyword evidence="4" id="KW-0472">Membrane</keyword>
<keyword evidence="4" id="KW-1133">Transmembrane helix</keyword>
<keyword evidence="1" id="KW-0433">Leucine-rich repeat</keyword>
<accession>A0AA96ZUC1</accession>
<evidence type="ECO:0000256" key="4">
    <source>
        <dbReference type="SAM" id="Phobius"/>
    </source>
</evidence>
<dbReference type="AlphaFoldDB" id="A0AA96ZUC1"/>
<evidence type="ECO:0000313" key="6">
    <source>
        <dbReference type="EMBL" id="WNY25565.1"/>
    </source>
</evidence>
<keyword evidence="2" id="KW-0732">Signal</keyword>
<feature type="transmembrane region" description="Helical" evidence="4">
    <location>
        <begin position="350"/>
        <end position="370"/>
    </location>
</feature>
<keyword evidence="7" id="KW-1185">Reference proteome</keyword>
<dbReference type="RefSeq" id="WP_338101928.1">
    <property type="nucleotide sequence ID" value="NZ_CP131060.1"/>
</dbReference>
<evidence type="ECO:0000259" key="5">
    <source>
        <dbReference type="Pfam" id="PF22508"/>
    </source>
</evidence>
<evidence type="ECO:0000256" key="2">
    <source>
        <dbReference type="ARBA" id="ARBA00022729"/>
    </source>
</evidence>
<dbReference type="SUPFAM" id="SSF52058">
    <property type="entry name" value="L domain-like"/>
    <property type="match status" value="1"/>
</dbReference>
<evidence type="ECO:0000256" key="3">
    <source>
        <dbReference type="ARBA" id="ARBA00022737"/>
    </source>
</evidence>
<dbReference type="InterPro" id="IPR050836">
    <property type="entry name" value="SDS22/Internalin_LRR"/>
</dbReference>
<dbReference type="PROSITE" id="PS51450">
    <property type="entry name" value="LRR"/>
    <property type="match status" value="4"/>
</dbReference>
<dbReference type="Pfam" id="PF22508">
    <property type="entry name" value="InlJ_IG"/>
    <property type="match status" value="1"/>
</dbReference>
<sequence length="377" mass="40943">MLTNTFHKVFVFLLVSLILLAATPAALADDTLVDIPDANLKKAINAQLNLDINHSLTVSDMESLTELYASELNISNLKGLEYAVNLDVLYLDKNNISDISALSNLTNLSELGLDGNKISDISALSGLTQLEYLYVDSNNISNISTLANLLNLKELYIDANHISNISSLGNLTNLESFSIAGNPIFDISILRNFSGLTTLDMAGTVVEDATPLYDLNLKILSISFDQKPIVDLSKIKTLSLLFISDDPVYYIDLDEDTVVFTKTVPVDSDITITNPIYYSSGNPIPPKDGTISNGGTYNAATNTITWTDLGTDSSVRFDFDNEPVPGFSGSVVYNFSFTEPKSSGLSTTTWVIIIAAIVLIIVVVGGFYLYSSKKNNK</sequence>
<dbReference type="InterPro" id="IPR003591">
    <property type="entry name" value="Leu-rich_rpt_typical-subtyp"/>
</dbReference>
<dbReference type="SMART" id="SM00369">
    <property type="entry name" value="LRR_TYP"/>
    <property type="match status" value="3"/>
</dbReference>